<protein>
    <submittedName>
        <fullName evidence="1">Uncharacterized protein</fullName>
    </submittedName>
</protein>
<comment type="caution">
    <text evidence="1">The sequence shown here is derived from an EMBL/GenBank/DDBJ whole genome shotgun (WGS) entry which is preliminary data.</text>
</comment>
<dbReference type="EMBL" id="JALJOQ010000038">
    <property type="protein sequence ID" value="KAK9806392.1"/>
    <property type="molecule type" value="Genomic_DNA"/>
</dbReference>
<dbReference type="PANTHER" id="PTHR45458">
    <property type="entry name" value="SHORT-CHAIN DEHYDROGENASE/REDUCTASE SDR"/>
    <property type="match status" value="1"/>
</dbReference>
<dbReference type="Pfam" id="PF00106">
    <property type="entry name" value="adh_short"/>
    <property type="match status" value="1"/>
</dbReference>
<dbReference type="Proteomes" id="UP001465755">
    <property type="component" value="Unassembled WGS sequence"/>
</dbReference>
<organism evidence="1 2">
    <name type="scientific">Symbiochloris irregularis</name>
    <dbReference type="NCBI Taxonomy" id="706552"/>
    <lineage>
        <taxon>Eukaryota</taxon>
        <taxon>Viridiplantae</taxon>
        <taxon>Chlorophyta</taxon>
        <taxon>core chlorophytes</taxon>
        <taxon>Trebouxiophyceae</taxon>
        <taxon>Trebouxiales</taxon>
        <taxon>Trebouxiaceae</taxon>
        <taxon>Symbiochloris</taxon>
    </lineage>
</organism>
<proteinExistence type="predicted"/>
<dbReference type="PRINTS" id="PR00081">
    <property type="entry name" value="GDHRDH"/>
</dbReference>
<dbReference type="Gene3D" id="3.40.50.720">
    <property type="entry name" value="NAD(P)-binding Rossmann-like Domain"/>
    <property type="match status" value="1"/>
</dbReference>
<evidence type="ECO:0000313" key="1">
    <source>
        <dbReference type="EMBL" id="KAK9806392.1"/>
    </source>
</evidence>
<dbReference type="SUPFAM" id="SSF51735">
    <property type="entry name" value="NAD(P)-binding Rossmann-fold domains"/>
    <property type="match status" value="1"/>
</dbReference>
<dbReference type="CDD" id="cd05325">
    <property type="entry name" value="carb_red_sniffer_like_SDR_c"/>
    <property type="match status" value="1"/>
</dbReference>
<accession>A0AAW1PCT5</accession>
<evidence type="ECO:0000313" key="2">
    <source>
        <dbReference type="Proteomes" id="UP001465755"/>
    </source>
</evidence>
<dbReference type="GO" id="GO:0016616">
    <property type="term" value="F:oxidoreductase activity, acting on the CH-OH group of donors, NAD or NADP as acceptor"/>
    <property type="evidence" value="ECO:0007669"/>
    <property type="project" value="TreeGrafter"/>
</dbReference>
<gene>
    <name evidence="1" type="ORF">WJX73_000270</name>
</gene>
<dbReference type="AlphaFoldDB" id="A0AAW1PCT5"/>
<sequence length="247" mass="26399">MSGQQAGQPLAVVVGASRGLGHEICRELVGRGYAVFACMRSEPQEHPPAGIRIITGVALDDHEMAKSAVLIGIKLQRQAIDLLIFTAGLLVKEGSLASHPENYSTQATVNAHAPIFITSALHQHLQPGSKVVFLSSKMASMTLMDQGTNISYRMSKAALNAGACCLAQSLKPLGVAVAMLHPGAVRTDMYYEYHGHSKFRHAEPASESADGSISASQSVQDILKVVANLDLDNTGRFWNHDGSQIAW</sequence>
<dbReference type="InterPro" id="IPR036291">
    <property type="entry name" value="NAD(P)-bd_dom_sf"/>
</dbReference>
<dbReference type="PANTHER" id="PTHR45458:SF1">
    <property type="entry name" value="SHORT CHAIN DEHYDROGENASE"/>
    <property type="match status" value="1"/>
</dbReference>
<reference evidence="1 2" key="1">
    <citation type="journal article" date="2024" name="Nat. Commun.">
        <title>Phylogenomics reveals the evolutionary origins of lichenization in chlorophyte algae.</title>
        <authorList>
            <person name="Puginier C."/>
            <person name="Libourel C."/>
            <person name="Otte J."/>
            <person name="Skaloud P."/>
            <person name="Haon M."/>
            <person name="Grisel S."/>
            <person name="Petersen M."/>
            <person name="Berrin J.G."/>
            <person name="Delaux P.M."/>
            <person name="Dal Grande F."/>
            <person name="Keller J."/>
        </authorList>
    </citation>
    <scope>NUCLEOTIDE SEQUENCE [LARGE SCALE GENOMIC DNA]</scope>
    <source>
        <strain evidence="1 2">SAG 2036</strain>
    </source>
</reference>
<keyword evidence="2" id="KW-1185">Reference proteome</keyword>
<dbReference type="InterPro" id="IPR052184">
    <property type="entry name" value="SDR_enzymes"/>
</dbReference>
<name>A0AAW1PCT5_9CHLO</name>
<dbReference type="InterPro" id="IPR002347">
    <property type="entry name" value="SDR_fam"/>
</dbReference>